<evidence type="ECO:0000256" key="3">
    <source>
        <dbReference type="ARBA" id="ARBA00022448"/>
    </source>
</evidence>
<dbReference type="eggNOG" id="COG0842">
    <property type="taxonomic scope" value="Bacteria"/>
</dbReference>
<dbReference type="GO" id="GO:0005886">
    <property type="term" value="C:plasma membrane"/>
    <property type="evidence" value="ECO:0007669"/>
    <property type="project" value="UniProtKB-SubCell"/>
</dbReference>
<proteinExistence type="inferred from homology"/>
<evidence type="ECO:0000313" key="10">
    <source>
        <dbReference type="EMBL" id="EXI87143.1"/>
    </source>
</evidence>
<evidence type="ECO:0000256" key="7">
    <source>
        <dbReference type="ARBA" id="ARBA00023136"/>
    </source>
</evidence>
<feature type="transmembrane region" description="Helical" evidence="8">
    <location>
        <begin position="239"/>
        <end position="261"/>
    </location>
</feature>
<dbReference type="Pfam" id="PF12698">
    <property type="entry name" value="ABC2_membrane_3"/>
    <property type="match status" value="1"/>
</dbReference>
<dbReference type="PROSITE" id="PS51012">
    <property type="entry name" value="ABC_TM2"/>
    <property type="match status" value="1"/>
</dbReference>
<keyword evidence="3" id="KW-0813">Transport</keyword>
<reference evidence="10" key="1">
    <citation type="submission" date="2014-02" db="EMBL/GenBank/DDBJ databases">
        <title>Expanding our view of genomic diversity in Candidatus Accumulibacter clades.</title>
        <authorList>
            <person name="Skennerton C.T."/>
            <person name="Barr J.J."/>
            <person name="Slater F.R."/>
            <person name="Bond P.L."/>
            <person name="Tyson G.W."/>
        </authorList>
    </citation>
    <scope>NUCLEOTIDE SEQUENCE [LARGE SCALE GENOMIC DNA]</scope>
</reference>
<dbReference type="STRING" id="1454004.AW11_02753"/>
<protein>
    <submittedName>
        <fullName evidence="10">Inner membrane transport permease YbhS</fullName>
    </submittedName>
</protein>
<accession>A0A011NWQ8</accession>
<keyword evidence="6 8" id="KW-1133">Transmembrane helix</keyword>
<dbReference type="InterPro" id="IPR051449">
    <property type="entry name" value="ABC-2_transporter_component"/>
</dbReference>
<dbReference type="AlphaFoldDB" id="A0A011NWQ8"/>
<keyword evidence="5 8" id="KW-0812">Transmembrane</keyword>
<keyword evidence="11" id="KW-1185">Reference proteome</keyword>
<dbReference type="PATRIC" id="fig|1454004.3.peg.2846"/>
<sequence length="385" mass="42105">MNDRSHQKRSAAAGKSAMRLRGLIRKEFLQIFRDPSSIAIAFLMPVVLLLLFGYGVSLDSESIPVALVVEQPSADTASFTAAFNKSRYFVPTSYATTQAAETAMMAGKVNAILVLRQDFAQRLRGPGSAPIQLIVNGVDANTARIISGYVEGVWGRWLEHLALARGESLATPVRIEQRVWFNSELRSRNFLVPGLIAIIMTLIGALLTAMVMAREWERGTMEALMVTPVSMREVILGKLIPYFILGMGGLALSVAMALWLFDVPLRGSPWLLFGASALFLLTALGMGLFISTIARSQFVAGQIAIITTFLPAFLLSGFIFDIGSMPAIVQTMTHAIAARYYVAILQTVFLAGNVWSVILPNVLGLCVLTVIFLALTYRKSRKRLE</sequence>
<dbReference type="InterPro" id="IPR013525">
    <property type="entry name" value="ABC2_TM"/>
</dbReference>
<dbReference type="Proteomes" id="UP000022141">
    <property type="component" value="Unassembled WGS sequence"/>
</dbReference>
<comment type="subcellular location">
    <subcellularLocation>
        <location evidence="1">Cell membrane</location>
        <topology evidence="1">Multi-pass membrane protein</topology>
    </subcellularLocation>
</comment>
<dbReference type="EMBL" id="JEMY01000037">
    <property type="protein sequence ID" value="EXI87143.1"/>
    <property type="molecule type" value="Genomic_DNA"/>
</dbReference>
<dbReference type="PANTHER" id="PTHR30294">
    <property type="entry name" value="MEMBRANE COMPONENT OF ABC TRANSPORTER YHHJ-RELATED"/>
    <property type="match status" value="1"/>
</dbReference>
<comment type="similarity">
    <text evidence="2">Belongs to the ABC-2 integral membrane protein family.</text>
</comment>
<evidence type="ECO:0000256" key="4">
    <source>
        <dbReference type="ARBA" id="ARBA00022475"/>
    </source>
</evidence>
<gene>
    <name evidence="10" type="primary">ybhS</name>
    <name evidence="10" type="ORF">AW11_02753</name>
</gene>
<evidence type="ECO:0000256" key="6">
    <source>
        <dbReference type="ARBA" id="ARBA00022989"/>
    </source>
</evidence>
<feature type="transmembrane region" description="Helical" evidence="8">
    <location>
        <begin position="190"/>
        <end position="213"/>
    </location>
</feature>
<feature type="transmembrane region" description="Helical" evidence="8">
    <location>
        <begin position="358"/>
        <end position="377"/>
    </location>
</feature>
<dbReference type="PANTHER" id="PTHR30294:SF29">
    <property type="entry name" value="MULTIDRUG ABC TRANSPORTER PERMEASE YBHS-RELATED"/>
    <property type="match status" value="1"/>
</dbReference>
<comment type="caution">
    <text evidence="10">The sequence shown here is derived from an EMBL/GenBank/DDBJ whole genome shotgun (WGS) entry which is preliminary data.</text>
</comment>
<keyword evidence="4" id="KW-1003">Cell membrane</keyword>
<organism evidence="10 11">
    <name type="scientific">Accumulibacter regalis</name>
    <dbReference type="NCBI Taxonomy" id="522306"/>
    <lineage>
        <taxon>Bacteria</taxon>
        <taxon>Pseudomonadati</taxon>
        <taxon>Pseudomonadota</taxon>
        <taxon>Betaproteobacteria</taxon>
        <taxon>Candidatus Accumulibacter</taxon>
    </lineage>
</organism>
<evidence type="ECO:0000256" key="1">
    <source>
        <dbReference type="ARBA" id="ARBA00004651"/>
    </source>
</evidence>
<feature type="transmembrane region" description="Helical" evidence="8">
    <location>
        <begin position="38"/>
        <end position="56"/>
    </location>
</feature>
<dbReference type="GO" id="GO:0140359">
    <property type="term" value="F:ABC-type transporter activity"/>
    <property type="evidence" value="ECO:0007669"/>
    <property type="project" value="InterPro"/>
</dbReference>
<feature type="domain" description="ABC transmembrane type-2" evidence="9">
    <location>
        <begin position="147"/>
        <end position="383"/>
    </location>
</feature>
<feature type="transmembrane region" description="Helical" evidence="8">
    <location>
        <begin position="299"/>
        <end position="320"/>
    </location>
</feature>
<name>A0A011NWQ8_ACCRE</name>
<feature type="transmembrane region" description="Helical" evidence="8">
    <location>
        <begin position="270"/>
        <end position="293"/>
    </location>
</feature>
<dbReference type="InterPro" id="IPR047817">
    <property type="entry name" value="ABC2_TM_bact-type"/>
</dbReference>
<evidence type="ECO:0000256" key="8">
    <source>
        <dbReference type="SAM" id="Phobius"/>
    </source>
</evidence>
<evidence type="ECO:0000256" key="5">
    <source>
        <dbReference type="ARBA" id="ARBA00022692"/>
    </source>
</evidence>
<keyword evidence="7 8" id="KW-0472">Membrane</keyword>
<evidence type="ECO:0000259" key="9">
    <source>
        <dbReference type="PROSITE" id="PS51012"/>
    </source>
</evidence>
<evidence type="ECO:0000256" key="2">
    <source>
        <dbReference type="ARBA" id="ARBA00007783"/>
    </source>
</evidence>
<evidence type="ECO:0000313" key="11">
    <source>
        <dbReference type="Proteomes" id="UP000022141"/>
    </source>
</evidence>